<dbReference type="PANTHER" id="PTHR33170">
    <property type="entry name" value="DUF4283 DOMAIN-CONTAINING PROTEIN-RELATED"/>
    <property type="match status" value="1"/>
</dbReference>
<gene>
    <name evidence="4" type="ORF">Zm00014a_001266</name>
</gene>
<feature type="domain" description="CCHC-type" evidence="3">
    <location>
        <begin position="84"/>
        <end position="97"/>
    </location>
</feature>
<dbReference type="InterPro" id="IPR036875">
    <property type="entry name" value="Znf_CCHC_sf"/>
</dbReference>
<keyword evidence="1" id="KW-0479">Metal-binding</keyword>
<keyword evidence="1" id="KW-0862">Zinc</keyword>
<evidence type="ECO:0000313" key="5">
    <source>
        <dbReference type="Proteomes" id="UP000251960"/>
    </source>
</evidence>
<organism evidence="4 5">
    <name type="scientific">Zea mays</name>
    <name type="common">Maize</name>
    <dbReference type="NCBI Taxonomy" id="4577"/>
    <lineage>
        <taxon>Eukaryota</taxon>
        <taxon>Viridiplantae</taxon>
        <taxon>Streptophyta</taxon>
        <taxon>Embryophyta</taxon>
        <taxon>Tracheophyta</taxon>
        <taxon>Spermatophyta</taxon>
        <taxon>Magnoliopsida</taxon>
        <taxon>Liliopsida</taxon>
        <taxon>Poales</taxon>
        <taxon>Poaceae</taxon>
        <taxon>PACMAD clade</taxon>
        <taxon>Panicoideae</taxon>
        <taxon>Andropogonodae</taxon>
        <taxon>Andropogoneae</taxon>
        <taxon>Tripsacinae</taxon>
        <taxon>Zea</taxon>
    </lineage>
</organism>
<evidence type="ECO:0000313" key="4">
    <source>
        <dbReference type="EMBL" id="PWZ16491.1"/>
    </source>
</evidence>
<keyword evidence="1" id="KW-0863">Zinc-finger</keyword>
<dbReference type="Gene3D" id="4.10.60.10">
    <property type="entry name" value="Zinc finger, CCHC-type"/>
    <property type="match status" value="1"/>
</dbReference>
<proteinExistence type="predicted"/>
<comment type="caution">
    <text evidence="4">The sequence shown here is derived from an EMBL/GenBank/DDBJ whole genome shotgun (WGS) entry which is preliminary data.</text>
</comment>
<feature type="compositionally biased region" description="Basic residues" evidence="2">
    <location>
        <begin position="623"/>
        <end position="633"/>
    </location>
</feature>
<dbReference type="SUPFAM" id="SSF57756">
    <property type="entry name" value="Retrovirus zinc finger-like domains"/>
    <property type="match status" value="1"/>
</dbReference>
<name>A0A3L6E9B1_MAIZE</name>
<accession>A0A3L6E9B1</accession>
<dbReference type="InterPro" id="IPR001878">
    <property type="entry name" value="Znf_CCHC"/>
</dbReference>
<evidence type="ECO:0000256" key="1">
    <source>
        <dbReference type="PROSITE-ProRule" id="PRU00047"/>
    </source>
</evidence>
<sequence>MDSKNRNPNWDRWGPKEAPQGSQSWGKNRNLSWRLKTGSGKSEVKDDIPVSTPGDAGLPGILKPPPPPPPILKSENDLVRRVFCQKCGLDGHHARECFKSLWCEICRKETHNTARCVLPKQNKPSMPIVGMAADGLGFYSSHFAKPLSNKPKRSFIGLVKIVEGLITADDLEKDFGFHFPWGRTWKATKCHSGFLMQFPSQERLDEMINFPELKMKLSGAKISVSSWSSQAKPKSKLHSVWIVAENVPEELQNYQAICELGSTIGAVEEVDINSLNSKEIVRFKVHVKSVAMIPPIIEVGVKPFLYDIYFKIDNITDEGWNDDSVNLGKRASVDRQGFGEISLGKYAKKAKSGDEDSGKDIKGKSPLKISSSQANVAGSLSEQSESMKMGKGSEDPKGYLDSQGNEDEEFNDSEDDLLDSQELDEFIKDDEFIPSLAQDKKKLHLSNVEDASKIAGGKKCGPMEGEATEGVRRSSRLESSEEVKIADKAAARAMAKDAFINKGSSYNPFSVLNTDNDVLMEVANKIGVDLGSSFNDAVENLNLIKSLELSRKNLVVQSVRINVDNSNADCIVSDDDNNMHNDNLDDNFSDLEDVMILRKGRKIQHRKKTVRKKNNSNLAGKTPKNRKTPIKRKGQSDGQPLICSE</sequence>
<dbReference type="AlphaFoldDB" id="A0A3L6E9B1"/>
<dbReference type="ExpressionAtlas" id="A0A3L6E9B1">
    <property type="expression patterns" value="baseline"/>
</dbReference>
<reference evidence="4 5" key="1">
    <citation type="journal article" date="2018" name="Nat. Genet.">
        <title>Extensive intraspecific gene order and gene structural variations between Mo17 and other maize genomes.</title>
        <authorList>
            <person name="Sun S."/>
            <person name="Zhou Y."/>
            <person name="Chen J."/>
            <person name="Shi J."/>
            <person name="Zhao H."/>
            <person name="Zhao H."/>
            <person name="Song W."/>
            <person name="Zhang M."/>
            <person name="Cui Y."/>
            <person name="Dong X."/>
            <person name="Liu H."/>
            <person name="Ma X."/>
            <person name="Jiao Y."/>
            <person name="Wang B."/>
            <person name="Wei X."/>
            <person name="Stein J.C."/>
            <person name="Glaubitz J.C."/>
            <person name="Lu F."/>
            <person name="Yu G."/>
            <person name="Liang C."/>
            <person name="Fengler K."/>
            <person name="Li B."/>
            <person name="Rafalski A."/>
            <person name="Schnable P.S."/>
            <person name="Ware D.H."/>
            <person name="Buckler E.S."/>
            <person name="Lai J."/>
        </authorList>
    </citation>
    <scope>NUCLEOTIDE SEQUENCE [LARGE SCALE GENOMIC DNA]</scope>
    <source>
        <strain evidence="5">cv. Missouri 17</strain>
        <tissue evidence="4">Seedling</tissue>
    </source>
</reference>
<feature type="region of interest" description="Disordered" evidence="2">
    <location>
        <begin position="456"/>
        <end position="475"/>
    </location>
</feature>
<evidence type="ECO:0000259" key="3">
    <source>
        <dbReference type="PROSITE" id="PS50158"/>
    </source>
</evidence>
<feature type="compositionally biased region" description="Pro residues" evidence="2">
    <location>
        <begin position="62"/>
        <end position="71"/>
    </location>
</feature>
<feature type="compositionally biased region" description="Basic and acidic residues" evidence="2">
    <location>
        <begin position="351"/>
        <end position="363"/>
    </location>
</feature>
<dbReference type="PROSITE" id="PS50158">
    <property type="entry name" value="ZF_CCHC"/>
    <property type="match status" value="1"/>
</dbReference>
<feature type="compositionally biased region" description="Acidic residues" evidence="2">
    <location>
        <begin position="404"/>
        <end position="415"/>
    </location>
</feature>
<protein>
    <recommendedName>
        <fullName evidence="3">CCHC-type domain-containing protein</fullName>
    </recommendedName>
</protein>
<dbReference type="GO" id="GO:0003676">
    <property type="term" value="F:nucleic acid binding"/>
    <property type="evidence" value="ECO:0007669"/>
    <property type="project" value="InterPro"/>
</dbReference>
<dbReference type="PANTHER" id="PTHR33170:SF34">
    <property type="entry name" value="OS05G0102200 PROTEIN"/>
    <property type="match status" value="1"/>
</dbReference>
<feature type="region of interest" description="Disordered" evidence="2">
    <location>
        <begin position="349"/>
        <end position="415"/>
    </location>
</feature>
<feature type="compositionally biased region" description="Polar residues" evidence="2">
    <location>
        <begin position="368"/>
        <end position="386"/>
    </location>
</feature>
<feature type="region of interest" description="Disordered" evidence="2">
    <location>
        <begin position="602"/>
        <end position="645"/>
    </location>
</feature>
<feature type="compositionally biased region" description="Basic residues" evidence="2">
    <location>
        <begin position="602"/>
        <end position="614"/>
    </location>
</feature>
<dbReference type="GO" id="GO:0008270">
    <property type="term" value="F:zinc ion binding"/>
    <property type="evidence" value="ECO:0007669"/>
    <property type="project" value="UniProtKB-KW"/>
</dbReference>
<dbReference type="EMBL" id="NCVQ01000007">
    <property type="protein sequence ID" value="PWZ16491.1"/>
    <property type="molecule type" value="Genomic_DNA"/>
</dbReference>
<feature type="region of interest" description="Disordered" evidence="2">
    <location>
        <begin position="1"/>
        <end position="74"/>
    </location>
</feature>
<dbReference type="Proteomes" id="UP000251960">
    <property type="component" value="Chromosome 6"/>
</dbReference>
<evidence type="ECO:0000256" key="2">
    <source>
        <dbReference type="SAM" id="MobiDB-lite"/>
    </source>
</evidence>
<feature type="compositionally biased region" description="Polar residues" evidence="2">
    <location>
        <begin position="20"/>
        <end position="31"/>
    </location>
</feature>